<feature type="compositionally biased region" description="Basic and acidic residues" evidence="1">
    <location>
        <begin position="104"/>
        <end position="114"/>
    </location>
</feature>
<feature type="domain" description="Extensin-like C-terminal" evidence="3">
    <location>
        <begin position="157"/>
        <end position="334"/>
    </location>
</feature>
<dbReference type="Proteomes" id="UP000052167">
    <property type="component" value="Unassembled WGS sequence"/>
</dbReference>
<evidence type="ECO:0000256" key="2">
    <source>
        <dbReference type="SAM" id="SignalP"/>
    </source>
</evidence>
<evidence type="ECO:0000256" key="1">
    <source>
        <dbReference type="SAM" id="MobiDB-lite"/>
    </source>
</evidence>
<comment type="caution">
    <text evidence="4">The sequence shown here is derived from an EMBL/GenBank/DDBJ whole genome shotgun (WGS) entry which is preliminary data.</text>
</comment>
<sequence length="334" mass="35040">MQRSLLLLLLGLPIMIGASDLPSDGPVPKPKPAEAATSDAPPPPAAAAEDDDDAASPATEKEDAEASAPTAEDPQPNPATEPVSEIPTPEPKPDTGTEPTEPAADEKPDGETPAKPKPGPSQPDNMKADDQKPEEPKEPPPPPPPPVEKEDQAALKACLADLATLGTKFKTAERIDEGDGCGIDQPIEVAEALPGIDTGGAQMRCETARALGHWLKDTVQPALRVAMPARRITGLTTGSTYACRLRNSASTGKTSEHAKGNAIDIAAFRLDDGSEVTMKPRAEDGTLEGAFQRTASAGACLHFTTVLAPGSDPTHMDHLHLDVLERESGYRYCR</sequence>
<dbReference type="Pfam" id="PF06904">
    <property type="entry name" value="Extensin-like_C"/>
    <property type="match status" value="1"/>
</dbReference>
<evidence type="ECO:0000259" key="3">
    <source>
        <dbReference type="Pfam" id="PF06904"/>
    </source>
</evidence>
<dbReference type="RefSeq" id="WP_037161982.1">
    <property type="nucleotide sequence ID" value="NZ_CAJXID010000023.1"/>
</dbReference>
<feature type="region of interest" description="Disordered" evidence="1">
    <location>
        <begin position="16"/>
        <end position="151"/>
    </location>
</feature>
<evidence type="ECO:0000313" key="4">
    <source>
        <dbReference type="EMBL" id="KEQ09840.1"/>
    </source>
</evidence>
<feature type="signal peptide" evidence="2">
    <location>
        <begin position="1"/>
        <end position="18"/>
    </location>
</feature>
<dbReference type="AlphaFoldDB" id="A0A922T5S7"/>
<organism evidence="4 5">
    <name type="scientific">Pseudorhizobium pelagicum</name>
    <dbReference type="NCBI Taxonomy" id="1509405"/>
    <lineage>
        <taxon>Bacteria</taxon>
        <taxon>Pseudomonadati</taxon>
        <taxon>Pseudomonadota</taxon>
        <taxon>Alphaproteobacteria</taxon>
        <taxon>Hyphomicrobiales</taxon>
        <taxon>Rhizobiaceae</taxon>
        <taxon>Rhizobium/Agrobacterium group</taxon>
        <taxon>Pseudorhizobium</taxon>
    </lineage>
</organism>
<proteinExistence type="predicted"/>
<keyword evidence="5" id="KW-1185">Reference proteome</keyword>
<dbReference type="PRINTS" id="PR01217">
    <property type="entry name" value="PRICHEXTENSN"/>
</dbReference>
<evidence type="ECO:0000313" key="5">
    <source>
        <dbReference type="Proteomes" id="UP000052167"/>
    </source>
</evidence>
<reference evidence="4 5" key="1">
    <citation type="submission" date="2014-06" db="EMBL/GenBank/DDBJ databases">
        <title>Rhizobium pelagicum/R2-400B4.</title>
        <authorList>
            <person name="Kimes N.E."/>
            <person name="Lopez-Perez M."/>
        </authorList>
    </citation>
    <scope>NUCLEOTIDE SEQUENCE [LARGE SCALE GENOMIC DNA]</scope>
    <source>
        <strain evidence="4 5">R2-400B4</strain>
    </source>
</reference>
<dbReference type="InterPro" id="IPR009683">
    <property type="entry name" value="Extensin-like_C"/>
</dbReference>
<feature type="chain" id="PRO_5037574306" description="Extensin-like C-terminal domain-containing protein" evidence="2">
    <location>
        <begin position="19"/>
        <end position="334"/>
    </location>
</feature>
<gene>
    <name evidence="4" type="ORF">GV68_21050</name>
</gene>
<protein>
    <recommendedName>
        <fullName evidence="3">Extensin-like C-terminal domain-containing protein</fullName>
    </recommendedName>
</protein>
<dbReference type="EMBL" id="JOKJ01000005">
    <property type="protein sequence ID" value="KEQ09840.1"/>
    <property type="molecule type" value="Genomic_DNA"/>
</dbReference>
<name>A0A922T5S7_9HYPH</name>
<dbReference type="OrthoDB" id="9809788at2"/>
<feature type="compositionally biased region" description="Basic and acidic residues" evidence="1">
    <location>
        <begin position="126"/>
        <end position="138"/>
    </location>
</feature>
<keyword evidence="2" id="KW-0732">Signal</keyword>
<accession>A0A922T5S7</accession>